<evidence type="ECO:0000256" key="1">
    <source>
        <dbReference type="ARBA" id="ARBA00001198"/>
    </source>
</evidence>
<comment type="subcellular location">
    <subcellularLocation>
        <location evidence="2">Nucleus</location>
    </subcellularLocation>
</comment>
<dbReference type="Gene3D" id="3.60.20.10">
    <property type="entry name" value="Glutamine Phosphoribosylpyrophosphate, subunit 1, domain 1"/>
    <property type="match status" value="1"/>
</dbReference>
<organism evidence="10 11">
    <name type="scientific">Durusdinium trenchii</name>
    <dbReference type="NCBI Taxonomy" id="1381693"/>
    <lineage>
        <taxon>Eukaryota</taxon>
        <taxon>Sar</taxon>
        <taxon>Alveolata</taxon>
        <taxon>Dinophyceae</taxon>
        <taxon>Suessiales</taxon>
        <taxon>Symbiodiniaceae</taxon>
        <taxon>Durusdinium</taxon>
    </lineage>
</organism>
<sequence>MLDLRNVAVVSLIHGVGTPSTKTLDAGRTRGVILGIASALLGTAAFDNLRTQQQLGYVAGASAPVDSTEGLEGLLTVSNGVGVALIESLYGFPRKRRVVVQGTKVNADEAEAAIEGLLTSTMPKILRDLTLRPDTRQLRESCGCSAWEGEMGGRCMDLLDQVLQFLDSPACSKLKVLVVKAIRSVHPHRRPRETVTAMVEVEEPQAMRSVDYLDVFQSQRGGFSFENCKRNAYLAAQALANIKPPTAMKSGTTICGIQLKDAVILAADTRATEGPMVADKNCEKLHYISKNVFCAGAGTAADLQHTCEMMESQMELLRMATGTEPRVCTVVRRLSSMLFKYQGYIGCALVLGGVDVTGPHLYQIYPHGSTDKLPFTTMGSGSLAAMAIMEAEYNEPRGGKRGSARGGRRAPWGARHVFSLWKASEPVQLL</sequence>
<keyword evidence="8 10" id="KW-0647">Proteasome</keyword>
<evidence type="ECO:0000313" key="11">
    <source>
        <dbReference type="Proteomes" id="UP001642464"/>
    </source>
</evidence>
<keyword evidence="6" id="KW-0888">Threonine protease</keyword>
<comment type="caution">
    <text evidence="10">The sequence shown here is derived from an EMBL/GenBank/DDBJ whole genome shotgun (WGS) entry which is preliminary data.</text>
</comment>
<name>A0ABP0RZQ1_9DINO</name>
<evidence type="ECO:0000256" key="6">
    <source>
        <dbReference type="ARBA" id="ARBA00022698"/>
    </source>
</evidence>
<accession>A0ABP0RZQ1</accession>
<dbReference type="InterPro" id="IPR016050">
    <property type="entry name" value="Proteasome_bsu_CS"/>
</dbReference>
<evidence type="ECO:0000256" key="9">
    <source>
        <dbReference type="ARBA" id="ARBA00023242"/>
    </source>
</evidence>
<dbReference type="Proteomes" id="UP001642464">
    <property type="component" value="Unassembled WGS sequence"/>
</dbReference>
<dbReference type="Gene3D" id="3.30.830.10">
    <property type="entry name" value="Metalloenzyme, LuxS/M16 peptidase-like"/>
    <property type="match status" value="1"/>
</dbReference>
<dbReference type="PROSITE" id="PS00854">
    <property type="entry name" value="PROTEASOME_BETA_1"/>
    <property type="match status" value="1"/>
</dbReference>
<dbReference type="Pfam" id="PF00227">
    <property type="entry name" value="Proteasome"/>
    <property type="match status" value="1"/>
</dbReference>
<evidence type="ECO:0000256" key="2">
    <source>
        <dbReference type="ARBA" id="ARBA00004123"/>
    </source>
</evidence>
<evidence type="ECO:0000313" key="10">
    <source>
        <dbReference type="EMBL" id="CAK9105558.1"/>
    </source>
</evidence>
<dbReference type="InterPro" id="IPR023333">
    <property type="entry name" value="Proteasome_suB-type"/>
</dbReference>
<dbReference type="GO" id="GO:0000502">
    <property type="term" value="C:proteasome complex"/>
    <property type="evidence" value="ECO:0007669"/>
    <property type="project" value="UniProtKB-KW"/>
</dbReference>
<evidence type="ECO:0000256" key="3">
    <source>
        <dbReference type="ARBA" id="ARBA00012039"/>
    </source>
</evidence>
<dbReference type="PANTHER" id="PTHR32194:SF4">
    <property type="entry name" value="PROTEASOME SUBUNIT BETA TYPE-7"/>
    <property type="match status" value="1"/>
</dbReference>
<keyword evidence="11" id="KW-1185">Reference proteome</keyword>
<keyword evidence="9" id="KW-0539">Nucleus</keyword>
<keyword evidence="4" id="KW-0963">Cytoplasm</keyword>
<protein>
    <recommendedName>
        <fullName evidence="3">proteasome endopeptidase complex</fullName>
        <ecNumber evidence="3">3.4.25.1</ecNumber>
    </recommendedName>
</protein>
<comment type="catalytic activity">
    <reaction evidence="1">
        <text>Cleavage of peptide bonds with very broad specificity.</text>
        <dbReference type="EC" id="3.4.25.1"/>
    </reaction>
</comment>
<proteinExistence type="predicted"/>
<keyword evidence="7" id="KW-0378">Hydrolase</keyword>
<evidence type="ECO:0000256" key="4">
    <source>
        <dbReference type="ARBA" id="ARBA00022490"/>
    </source>
</evidence>
<dbReference type="PANTHER" id="PTHR32194">
    <property type="entry name" value="METALLOPROTEASE TLDD"/>
    <property type="match status" value="1"/>
</dbReference>
<reference evidence="10 11" key="1">
    <citation type="submission" date="2024-02" db="EMBL/GenBank/DDBJ databases">
        <authorList>
            <person name="Chen Y."/>
            <person name="Shah S."/>
            <person name="Dougan E. K."/>
            <person name="Thang M."/>
            <person name="Chan C."/>
        </authorList>
    </citation>
    <scope>NUCLEOTIDE SEQUENCE [LARGE SCALE GENOMIC DNA]</scope>
</reference>
<dbReference type="InterPro" id="IPR029055">
    <property type="entry name" value="Ntn_hydrolases_N"/>
</dbReference>
<dbReference type="InterPro" id="IPR001353">
    <property type="entry name" value="Proteasome_sua/b"/>
</dbReference>
<evidence type="ECO:0000256" key="5">
    <source>
        <dbReference type="ARBA" id="ARBA00022670"/>
    </source>
</evidence>
<evidence type="ECO:0000256" key="7">
    <source>
        <dbReference type="ARBA" id="ARBA00022801"/>
    </source>
</evidence>
<keyword evidence="5" id="KW-0645">Protease</keyword>
<dbReference type="PROSITE" id="PS51476">
    <property type="entry name" value="PROTEASOME_BETA_2"/>
    <property type="match status" value="1"/>
</dbReference>
<dbReference type="EC" id="3.4.25.1" evidence="3"/>
<dbReference type="SUPFAM" id="SSF56235">
    <property type="entry name" value="N-terminal nucleophile aminohydrolases (Ntn hydrolases)"/>
    <property type="match status" value="1"/>
</dbReference>
<evidence type="ECO:0000256" key="8">
    <source>
        <dbReference type="ARBA" id="ARBA00022942"/>
    </source>
</evidence>
<dbReference type="EMBL" id="CAXAMM010042573">
    <property type="protein sequence ID" value="CAK9105558.1"/>
    <property type="molecule type" value="Genomic_DNA"/>
</dbReference>
<gene>
    <name evidence="10" type="ORF">SCF082_LOCUS49196</name>
</gene>